<evidence type="ECO:0000313" key="2">
    <source>
        <dbReference type="EMBL" id="HIX08143.1"/>
    </source>
</evidence>
<keyword evidence="1" id="KW-1133">Transmembrane helix</keyword>
<keyword evidence="1" id="KW-0472">Membrane</keyword>
<accession>A0A9D1V8V9</accession>
<dbReference type="Proteomes" id="UP000824204">
    <property type="component" value="Unassembled WGS sequence"/>
</dbReference>
<name>A0A9D1V8V9_9FIRM</name>
<dbReference type="EMBL" id="DXFX01000084">
    <property type="protein sequence ID" value="HIX08143.1"/>
    <property type="molecule type" value="Genomic_DNA"/>
</dbReference>
<sequence>MPFPLLIALIVVLAVHYILAIATIYLLMKDMGIVKAMIPWNIVILLLPIVGPATYLVYRQIAKKK</sequence>
<reference evidence="2" key="2">
    <citation type="submission" date="2021-04" db="EMBL/GenBank/DDBJ databases">
        <authorList>
            <person name="Gilroy R."/>
        </authorList>
    </citation>
    <scope>NUCLEOTIDE SEQUENCE</scope>
    <source>
        <strain evidence="2">811</strain>
    </source>
</reference>
<evidence type="ECO:0008006" key="4">
    <source>
        <dbReference type="Google" id="ProtNLM"/>
    </source>
</evidence>
<reference evidence="2" key="1">
    <citation type="journal article" date="2021" name="PeerJ">
        <title>Extensive microbial diversity within the chicken gut microbiome revealed by metagenomics and culture.</title>
        <authorList>
            <person name="Gilroy R."/>
            <person name="Ravi A."/>
            <person name="Getino M."/>
            <person name="Pursley I."/>
            <person name="Horton D.L."/>
            <person name="Alikhan N.F."/>
            <person name="Baker D."/>
            <person name="Gharbi K."/>
            <person name="Hall N."/>
            <person name="Watson M."/>
            <person name="Adriaenssens E.M."/>
            <person name="Foster-Nyarko E."/>
            <person name="Jarju S."/>
            <person name="Secka A."/>
            <person name="Antonio M."/>
            <person name="Oren A."/>
            <person name="Chaudhuri R.R."/>
            <person name="La Ragione R."/>
            <person name="Hildebrand F."/>
            <person name="Pallen M.J."/>
        </authorList>
    </citation>
    <scope>NUCLEOTIDE SEQUENCE</scope>
    <source>
        <strain evidence="2">811</strain>
    </source>
</reference>
<keyword evidence="1" id="KW-0812">Transmembrane</keyword>
<dbReference type="AlphaFoldDB" id="A0A9D1V8V9"/>
<feature type="transmembrane region" description="Helical" evidence="1">
    <location>
        <begin position="40"/>
        <end position="58"/>
    </location>
</feature>
<comment type="caution">
    <text evidence="2">The sequence shown here is derived from an EMBL/GenBank/DDBJ whole genome shotgun (WGS) entry which is preliminary data.</text>
</comment>
<organism evidence="2 3">
    <name type="scientific">Candidatus Borkfalkia faecipullorum</name>
    <dbReference type="NCBI Taxonomy" id="2838510"/>
    <lineage>
        <taxon>Bacteria</taxon>
        <taxon>Bacillati</taxon>
        <taxon>Bacillota</taxon>
        <taxon>Clostridia</taxon>
        <taxon>Christensenellales</taxon>
        <taxon>Christensenellaceae</taxon>
        <taxon>Candidatus Borkfalkia</taxon>
    </lineage>
</organism>
<protein>
    <recommendedName>
        <fullName evidence="4">Cardiolipin synthase N-terminal domain-containing protein</fullName>
    </recommendedName>
</protein>
<proteinExistence type="predicted"/>
<evidence type="ECO:0000313" key="3">
    <source>
        <dbReference type="Proteomes" id="UP000824204"/>
    </source>
</evidence>
<feature type="transmembrane region" description="Helical" evidence="1">
    <location>
        <begin position="6"/>
        <end position="28"/>
    </location>
</feature>
<evidence type="ECO:0000256" key="1">
    <source>
        <dbReference type="SAM" id="Phobius"/>
    </source>
</evidence>
<gene>
    <name evidence="2" type="ORF">H9741_06715</name>
</gene>